<reference evidence="3" key="2">
    <citation type="journal article" date="2023" name="IMA Fungus">
        <title>Comparative genomic study of the Penicillium genus elucidates a diverse pangenome and 15 lateral gene transfer events.</title>
        <authorList>
            <person name="Petersen C."/>
            <person name="Sorensen T."/>
            <person name="Nielsen M.R."/>
            <person name="Sondergaard T.E."/>
            <person name="Sorensen J.L."/>
            <person name="Fitzpatrick D.A."/>
            <person name="Frisvad J.C."/>
            <person name="Nielsen K.L."/>
        </authorList>
    </citation>
    <scope>NUCLEOTIDE SEQUENCE</scope>
    <source>
        <strain evidence="3">IBT 26290</strain>
    </source>
</reference>
<feature type="region of interest" description="Disordered" evidence="2">
    <location>
        <begin position="849"/>
        <end position="882"/>
    </location>
</feature>
<organism evidence="3 4">
    <name type="scientific">Penicillium canariense</name>
    <dbReference type="NCBI Taxonomy" id="189055"/>
    <lineage>
        <taxon>Eukaryota</taxon>
        <taxon>Fungi</taxon>
        <taxon>Dikarya</taxon>
        <taxon>Ascomycota</taxon>
        <taxon>Pezizomycotina</taxon>
        <taxon>Eurotiomycetes</taxon>
        <taxon>Eurotiomycetidae</taxon>
        <taxon>Eurotiales</taxon>
        <taxon>Aspergillaceae</taxon>
        <taxon>Penicillium</taxon>
    </lineage>
</organism>
<dbReference type="Proteomes" id="UP001149163">
    <property type="component" value="Unassembled WGS sequence"/>
</dbReference>
<comment type="caution">
    <text evidence="3">The sequence shown here is derived from an EMBL/GenBank/DDBJ whole genome shotgun (WGS) entry which is preliminary data.</text>
</comment>
<reference evidence="3" key="1">
    <citation type="submission" date="2022-11" db="EMBL/GenBank/DDBJ databases">
        <authorList>
            <person name="Petersen C."/>
        </authorList>
    </citation>
    <scope>NUCLEOTIDE SEQUENCE</scope>
    <source>
        <strain evidence="3">IBT 26290</strain>
    </source>
</reference>
<dbReference type="PANTHER" id="PTHR45615">
    <property type="entry name" value="MYOSIN HEAVY CHAIN, NON-MUSCLE"/>
    <property type="match status" value="1"/>
</dbReference>
<evidence type="ECO:0000256" key="2">
    <source>
        <dbReference type="SAM" id="MobiDB-lite"/>
    </source>
</evidence>
<dbReference type="RefSeq" id="XP_056539564.1">
    <property type="nucleotide sequence ID" value="XM_056691858.1"/>
</dbReference>
<keyword evidence="1" id="KW-0175">Coiled coil</keyword>
<name>A0A9W9HRV7_9EURO</name>
<proteinExistence type="predicted"/>
<keyword evidence="4" id="KW-1185">Reference proteome</keyword>
<dbReference type="AlphaFoldDB" id="A0A9W9HRV7"/>
<evidence type="ECO:0000256" key="1">
    <source>
        <dbReference type="SAM" id="Coils"/>
    </source>
</evidence>
<dbReference type="Gene3D" id="1.20.5.340">
    <property type="match status" value="1"/>
</dbReference>
<accession>A0A9W9HRV7</accession>
<dbReference type="OrthoDB" id="5332870at2759"/>
<protein>
    <submittedName>
        <fullName evidence="3">Uncharacterized protein</fullName>
    </submittedName>
</protein>
<evidence type="ECO:0000313" key="3">
    <source>
        <dbReference type="EMBL" id="KAJ5153256.1"/>
    </source>
</evidence>
<gene>
    <name evidence="3" type="ORF">N7482_009734</name>
</gene>
<dbReference type="PANTHER" id="PTHR45615:SF80">
    <property type="entry name" value="GRIP DOMAIN-CONTAINING PROTEIN"/>
    <property type="match status" value="1"/>
</dbReference>
<sequence length="1012" mass="113441">MAEELTRLTSEIERVVTAPYVPSLQNLHYLVQASSSSIVDSWVLHKPCQVGLLADVLVEGLSRSRYHPACVALFSSPLPRGFTPPARLAGFITKLVSMMAANPGAETIAPLHALMTGLQGSPNFINDVPIEVMSNLQLEFTKMLRNLDDHMGNLLGLATFAQIASTQQKQPRNQHGPEMPSWLLNIQNFFGPKRGLKTLDLIVLRVILACSSSCNNLTPSQAAESIRLAICIADVIEPEQKRIWLTSNSAKIAKLCEKVARENLNRETQIMGVTFLLSLQTVGSLPSHIRDLGLRVLVSKDSRVVLGAMPTRLVSRLTDSLVGYDESVIYELLRFTVEALKEDSLGRDSMVNLHVSNLLFSEFQSNLSQPMIASLLNSASTKRTIASLFGNFPLVPGQQQCQGSQVCYCAYSALQNSILLKLFDIYFAAALSHGDDSTDIVIMRTFVERATRTINSSECSFTQAACKDFRGCLDLRNRQEFALTGRSTLDWRSAITKMHRQDSEISHSNMMKRIEDICFDLERRCYDIEGPVRSAEEERDRQTNEAEQLRQKNEDLHRQLDQSLDANSSLQQELARLEAHADNANTRVEELSAALESTRQELHDQQHHSEEVLRMEQEKARTRELDLIATSTEKDDQLEELQEQVRHLKSDSEGRRQVMETLTHDKSASAKTMAALQHEIEEVKGFLEANQLLCSQKEDEIKRLLTDNKDLQIELSSMKTMLWILFPNDHSPNVQIEEQNLQVERLYSKLQEAEEKARTDTEMLKQEQEAKIASFASKVAKQQEESARIQKVMQTAANDAFKKLQSKDKRIHQLESKIQSLRDARTAKAREFSEAQQHISRLINVMGFSAKPNEQVPNRPQPSRDTDTVLTSDQRHSAAWDGDDDIQLAESLGSLSSHLQGPSPRRPEDNGRYIHLSPAPAPKTPTGVGSTVNITVPRTISRQPLVEADLNSPLKPQLSVGPKGSQYRSASTEVLDDNHFHDLDLDMDLEFSKDHIFTSTAFSGPSDLLAPQ</sequence>
<dbReference type="GeneID" id="81431034"/>
<feature type="compositionally biased region" description="Basic and acidic residues" evidence="2">
    <location>
        <begin position="862"/>
        <end position="878"/>
    </location>
</feature>
<feature type="coiled-coil region" evidence="1">
    <location>
        <begin position="694"/>
        <end position="831"/>
    </location>
</feature>
<feature type="region of interest" description="Disordered" evidence="2">
    <location>
        <begin position="895"/>
        <end position="928"/>
    </location>
</feature>
<evidence type="ECO:0000313" key="4">
    <source>
        <dbReference type="Proteomes" id="UP001149163"/>
    </source>
</evidence>
<dbReference type="EMBL" id="JAPQKN010000007">
    <property type="protein sequence ID" value="KAJ5153256.1"/>
    <property type="molecule type" value="Genomic_DNA"/>
</dbReference>
<feature type="region of interest" description="Disordered" evidence="2">
    <location>
        <begin position="598"/>
        <end position="618"/>
    </location>
</feature>